<feature type="coiled-coil region" evidence="1">
    <location>
        <begin position="60"/>
        <end position="94"/>
    </location>
</feature>
<dbReference type="Proteomes" id="UP001589867">
    <property type="component" value="Unassembled WGS sequence"/>
</dbReference>
<feature type="coiled-coil region" evidence="1">
    <location>
        <begin position="220"/>
        <end position="254"/>
    </location>
</feature>
<keyword evidence="4" id="KW-1185">Reference proteome</keyword>
<organism evidence="3 4">
    <name type="scientific">Phytohabitans kaempferiae</name>
    <dbReference type="NCBI Taxonomy" id="1620943"/>
    <lineage>
        <taxon>Bacteria</taxon>
        <taxon>Bacillati</taxon>
        <taxon>Actinomycetota</taxon>
        <taxon>Actinomycetes</taxon>
        <taxon>Micromonosporales</taxon>
        <taxon>Micromonosporaceae</taxon>
    </lineage>
</organism>
<comment type="caution">
    <text evidence="3">The sequence shown here is derived from an EMBL/GenBank/DDBJ whole genome shotgun (WGS) entry which is preliminary data.</text>
</comment>
<keyword evidence="1" id="KW-0175">Coiled coil</keyword>
<reference evidence="3 4" key="1">
    <citation type="submission" date="2024-09" db="EMBL/GenBank/DDBJ databases">
        <authorList>
            <person name="Sun Q."/>
            <person name="Mori K."/>
        </authorList>
    </citation>
    <scope>NUCLEOTIDE SEQUENCE [LARGE SCALE GENOMIC DNA]</scope>
    <source>
        <strain evidence="3 4">TBRC 3947</strain>
    </source>
</reference>
<protein>
    <recommendedName>
        <fullName evidence="5">Transposase</fullName>
    </recommendedName>
</protein>
<evidence type="ECO:0000313" key="3">
    <source>
        <dbReference type="EMBL" id="MFC0528117.1"/>
    </source>
</evidence>
<dbReference type="RefSeq" id="WP_377249270.1">
    <property type="nucleotide sequence ID" value="NZ_JBHLUH010000012.1"/>
</dbReference>
<evidence type="ECO:0000256" key="1">
    <source>
        <dbReference type="SAM" id="Coils"/>
    </source>
</evidence>
<gene>
    <name evidence="3" type="ORF">ACFFIA_10630</name>
</gene>
<evidence type="ECO:0008006" key="5">
    <source>
        <dbReference type="Google" id="ProtNLM"/>
    </source>
</evidence>
<evidence type="ECO:0000313" key="4">
    <source>
        <dbReference type="Proteomes" id="UP001589867"/>
    </source>
</evidence>
<name>A0ABV6M0A1_9ACTN</name>
<dbReference type="EMBL" id="JBHLUH010000012">
    <property type="protein sequence ID" value="MFC0528117.1"/>
    <property type="molecule type" value="Genomic_DNA"/>
</dbReference>
<sequence length="284" mass="30566">MRGDVGERLYSAPPEGFVAARDEAVAEAKAAGDVDAAREIAKLRKPTVAAWLVNLLAIRRPDLMDELVELSQALRAAQRELKGAELRELSAQRRQAVAGLVTEARKLAIAADPGLSRAKLPLNEVEATLTAALSDADVAAQVRTGRLVRAAAYAGFGEVPRPQLRLVTAEEPVEERPAPRAEDRRAPLKRELAAARTAQKKAESDLERAVKAEGRGVDDLADIEAELAEVERRRAAAEEELSRRKLARKAAERAVAAARRHTGDVEGALEALDREHIGKAQSGG</sequence>
<evidence type="ECO:0000256" key="2">
    <source>
        <dbReference type="SAM" id="MobiDB-lite"/>
    </source>
</evidence>
<proteinExistence type="predicted"/>
<feature type="region of interest" description="Disordered" evidence="2">
    <location>
        <begin position="258"/>
        <end position="284"/>
    </location>
</feature>
<accession>A0ABV6M0A1</accession>